<dbReference type="SUPFAM" id="SSF53448">
    <property type="entry name" value="Nucleotide-diphospho-sugar transferases"/>
    <property type="match status" value="1"/>
</dbReference>
<keyword evidence="2" id="KW-1185">Reference proteome</keyword>
<dbReference type="EMBL" id="FAOZ01000064">
    <property type="protein sequence ID" value="CUU61216.1"/>
    <property type="molecule type" value="Genomic_DNA"/>
</dbReference>
<organism evidence="1 2">
    <name type="scientific">Parafrankia irregularis</name>
    <dbReference type="NCBI Taxonomy" id="795642"/>
    <lineage>
        <taxon>Bacteria</taxon>
        <taxon>Bacillati</taxon>
        <taxon>Actinomycetota</taxon>
        <taxon>Actinomycetes</taxon>
        <taxon>Frankiales</taxon>
        <taxon>Frankiaceae</taxon>
        <taxon>Parafrankia</taxon>
    </lineage>
</organism>
<reference evidence="2" key="1">
    <citation type="submission" date="2015-11" db="EMBL/GenBank/DDBJ databases">
        <authorList>
            <person name="Varghese N."/>
        </authorList>
    </citation>
    <scope>NUCLEOTIDE SEQUENCE [LARGE SCALE GENOMIC DNA]</scope>
    <source>
        <strain evidence="2">DSM 45899</strain>
    </source>
</reference>
<accession>A0A0S4R016</accession>
<protein>
    <recommendedName>
        <fullName evidence="3">Glycosyl transferase family 2</fullName>
    </recommendedName>
</protein>
<name>A0A0S4R016_9ACTN</name>
<dbReference type="AlphaFoldDB" id="A0A0S4R016"/>
<evidence type="ECO:0000313" key="1">
    <source>
        <dbReference type="EMBL" id="CUU61216.1"/>
    </source>
</evidence>
<dbReference type="Proteomes" id="UP000198802">
    <property type="component" value="Unassembled WGS sequence"/>
</dbReference>
<dbReference type="Gene3D" id="3.90.550.10">
    <property type="entry name" value="Spore Coat Polysaccharide Biosynthesis Protein SpsA, Chain A"/>
    <property type="match status" value="1"/>
</dbReference>
<gene>
    <name evidence="1" type="ORF">Ga0074812_1642</name>
</gene>
<dbReference type="InterPro" id="IPR029044">
    <property type="entry name" value="Nucleotide-diphossugar_trans"/>
</dbReference>
<evidence type="ECO:0000313" key="2">
    <source>
        <dbReference type="Proteomes" id="UP000198802"/>
    </source>
</evidence>
<evidence type="ECO:0008006" key="3">
    <source>
        <dbReference type="Google" id="ProtNLM"/>
    </source>
</evidence>
<proteinExistence type="predicted"/>
<sequence>MGEPDAPLVSVVVSARGNTARLRNLLDALARQSMPPDRFEAVVVDNDLPGPVRPIAMRCGEGAGRSRCGCCTSRRRG</sequence>